<sequence>MIKHLLSTCVLLLFLYPCPAQITPAVDSVWIVDSAYQDIRSELQEHIPTITLSDEEMEEGGNATVSSILTAGRDPFLAAAAFNFSVLRFRLRGYESHGDAIFINGIEFNGLENGYVPYSLWGGLNNVMRMQQNAYGLQANEFTFGALALNTNVDLRAAAQRVQTQIGYALSNRNYRHRVTLNHASGFNKKGWAYSFALTGRYAPEGYIPGTYYESASYYVAVDKRINPRNTFSFIAFGAPTEVGRQGASVQEAMNLAGTNYYNPSWGWQGSKKRNANVLQGFQPVFIAMYEHRPHEKVHWLTNVAYLFGKRKTSALDWYNAPDPRPDYYRYLPSYYMQDNPALYVSLYSFFINNPDALQIQWEKLYEANRGNLRTIPDVEGIPGNDITGNRSVYILSNRVNDQQRIIANTIYNLKLSSISTFTGGASYQQQINHYYQEVKDLLGGDFWVNINQFAERDYPNNIDVVQHDLDRPNRLVKEGEQYGYNYKITLSQAALWAQLLFVFKKLDVFAAGKISQTAFFRTGFNRNGLFPESSYGKSSVQNFFNPAVKAGVTYKMNGRNYFFINGTYRTIPPFFENAYISQRTRNDVQEGLKSETIISGEAGYKLSAPRVKLSITGYYTKNTDGVDVLSFYHDQYQSFVNYALSGIDKVYFGGELGAEIKLSSTVSFNGAASVGSYYYDSRPRAIITADNSAAMLGKQTIYLKNYRIASSPQQAYSAGFFYRSPKFWYASITANYFQNMWLSLNPIRRTAEAIADTEPDNPVSEAIKQSILAQERFEDVFTIDLFGGWNKLLHRKYYIKNRRTYLLFTVGVNNLLNNRNLKSGGFEQLRLDFEEKNVNKFPPKYYYAYGINFFASIGLRF</sequence>
<dbReference type="Gene3D" id="2.40.170.20">
    <property type="entry name" value="TonB-dependent receptor, beta-barrel domain"/>
    <property type="match status" value="1"/>
</dbReference>
<gene>
    <name evidence="5" type="ORF">PIECOFPK_00392</name>
</gene>
<dbReference type="InterPro" id="IPR036942">
    <property type="entry name" value="Beta-barrel_TonB_sf"/>
</dbReference>
<dbReference type="Proteomes" id="UP001321305">
    <property type="component" value="Chromosome"/>
</dbReference>
<evidence type="ECO:0000256" key="4">
    <source>
        <dbReference type="SAM" id="SignalP"/>
    </source>
</evidence>
<evidence type="ECO:0000256" key="3">
    <source>
        <dbReference type="ARBA" id="ARBA00023237"/>
    </source>
</evidence>
<reference evidence="6" key="1">
    <citation type="submission" date="2024-01" db="EMBL/GenBank/DDBJ databases">
        <title>Mycovorax composti gen. nov. sp. nov., a member of the family Chitinophagaceae isolated from button mushroom compost.</title>
        <authorList>
            <person name="Thai M."/>
            <person name="Bell T.L."/>
            <person name="Kertesz M.A."/>
        </authorList>
    </citation>
    <scope>NUCLEOTIDE SEQUENCE [LARGE SCALE GENOMIC DNA]</scope>
    <source>
        <strain evidence="6">C216</strain>
    </source>
</reference>
<keyword evidence="6" id="KW-1185">Reference proteome</keyword>
<keyword evidence="3" id="KW-0998">Cell outer membrane</keyword>
<dbReference type="EMBL" id="CP144143">
    <property type="protein sequence ID" value="WWC82684.1"/>
    <property type="molecule type" value="Genomic_DNA"/>
</dbReference>
<evidence type="ECO:0000313" key="6">
    <source>
        <dbReference type="Proteomes" id="UP001321305"/>
    </source>
</evidence>
<evidence type="ECO:0000313" key="5">
    <source>
        <dbReference type="EMBL" id="WWC82684.1"/>
    </source>
</evidence>
<feature type="signal peptide" evidence="4">
    <location>
        <begin position="1"/>
        <end position="22"/>
    </location>
</feature>
<protein>
    <recommendedName>
        <fullName evidence="7">TonB-dependent receptor</fullName>
    </recommendedName>
</protein>
<keyword evidence="4" id="KW-0732">Signal</keyword>
<comment type="subcellular location">
    <subcellularLocation>
        <location evidence="1">Cell outer membrane</location>
    </subcellularLocation>
</comment>
<dbReference type="SUPFAM" id="SSF56935">
    <property type="entry name" value="Porins"/>
    <property type="match status" value="1"/>
</dbReference>
<keyword evidence="2" id="KW-0472">Membrane</keyword>
<evidence type="ECO:0000256" key="2">
    <source>
        <dbReference type="ARBA" id="ARBA00023136"/>
    </source>
</evidence>
<proteinExistence type="predicted"/>
<evidence type="ECO:0000256" key="1">
    <source>
        <dbReference type="ARBA" id="ARBA00004442"/>
    </source>
</evidence>
<accession>A0ABZ2EHF2</accession>
<name>A0ABZ2EHF2_9BACT</name>
<organism evidence="5 6">
    <name type="scientific">Mycovorax composti</name>
    <dbReference type="NCBI Taxonomy" id="2962693"/>
    <lineage>
        <taxon>Bacteria</taxon>
        <taxon>Pseudomonadati</taxon>
        <taxon>Bacteroidota</taxon>
        <taxon>Chitinophagia</taxon>
        <taxon>Chitinophagales</taxon>
        <taxon>Chitinophagaceae</taxon>
        <taxon>Mycovorax</taxon>
    </lineage>
</organism>
<evidence type="ECO:0008006" key="7">
    <source>
        <dbReference type="Google" id="ProtNLM"/>
    </source>
</evidence>
<feature type="chain" id="PRO_5045467456" description="TonB-dependent receptor" evidence="4">
    <location>
        <begin position="23"/>
        <end position="862"/>
    </location>
</feature>